<dbReference type="EMBL" id="CP022386">
    <property type="protein sequence ID" value="ATA86730.1"/>
    <property type="molecule type" value="Genomic_DNA"/>
</dbReference>
<dbReference type="KEGG" id="cgh:CGC50_05855"/>
<name>A0A250FNP6_9FLAO</name>
<dbReference type="AlphaFoldDB" id="A0A250FNP6"/>
<sequence length="132" mass="15223">MGPYKLYIRVKENSPEYSSFFKQGEIDDNAIFLKIRDKREQNIFSIKKGLSWIEGYNAKDIMLDGGTLPRDFFKDNSGETLLLKNRTKTYTILIKGASQENECGEVYEVQELMVNDGKATFVLGSRYFIIDL</sequence>
<evidence type="ECO:0000313" key="2">
    <source>
        <dbReference type="Proteomes" id="UP000217250"/>
    </source>
</evidence>
<protein>
    <submittedName>
        <fullName evidence="1">Uncharacterized protein</fullName>
    </submittedName>
</protein>
<evidence type="ECO:0000313" key="1">
    <source>
        <dbReference type="EMBL" id="ATA86730.1"/>
    </source>
</evidence>
<organism evidence="1 2">
    <name type="scientific">Capnocytophaga gingivalis</name>
    <dbReference type="NCBI Taxonomy" id="1017"/>
    <lineage>
        <taxon>Bacteria</taxon>
        <taxon>Pseudomonadati</taxon>
        <taxon>Bacteroidota</taxon>
        <taxon>Flavobacteriia</taxon>
        <taxon>Flavobacteriales</taxon>
        <taxon>Flavobacteriaceae</taxon>
        <taxon>Capnocytophaga</taxon>
    </lineage>
</organism>
<dbReference type="Proteomes" id="UP000217250">
    <property type="component" value="Chromosome"/>
</dbReference>
<accession>A0A250FNP6</accession>
<proteinExistence type="predicted"/>
<reference evidence="2" key="1">
    <citation type="submission" date="2017-06" db="EMBL/GenBank/DDBJ databases">
        <title>Capnocytophaga spp. assemblies.</title>
        <authorList>
            <person name="Gulvik C.A."/>
        </authorList>
    </citation>
    <scope>NUCLEOTIDE SEQUENCE [LARGE SCALE GENOMIC DNA]</scope>
    <source>
        <strain evidence="2">H1496</strain>
    </source>
</reference>
<gene>
    <name evidence="1" type="ORF">CGC50_05855</name>
</gene>